<feature type="region of interest" description="Disordered" evidence="1">
    <location>
        <begin position="159"/>
        <end position="196"/>
    </location>
</feature>
<gene>
    <name evidence="2" type="ORF">PLEPLA_LOCUS36831</name>
</gene>
<protein>
    <submittedName>
        <fullName evidence="2">Uncharacterized protein</fullName>
    </submittedName>
</protein>
<evidence type="ECO:0000313" key="3">
    <source>
        <dbReference type="Proteomes" id="UP001153269"/>
    </source>
</evidence>
<evidence type="ECO:0000313" key="2">
    <source>
        <dbReference type="EMBL" id="CAB1449151.1"/>
    </source>
</evidence>
<proteinExistence type="predicted"/>
<organism evidence="2 3">
    <name type="scientific">Pleuronectes platessa</name>
    <name type="common">European plaice</name>
    <dbReference type="NCBI Taxonomy" id="8262"/>
    <lineage>
        <taxon>Eukaryota</taxon>
        <taxon>Metazoa</taxon>
        <taxon>Chordata</taxon>
        <taxon>Craniata</taxon>
        <taxon>Vertebrata</taxon>
        <taxon>Euteleostomi</taxon>
        <taxon>Actinopterygii</taxon>
        <taxon>Neopterygii</taxon>
        <taxon>Teleostei</taxon>
        <taxon>Neoteleostei</taxon>
        <taxon>Acanthomorphata</taxon>
        <taxon>Carangaria</taxon>
        <taxon>Pleuronectiformes</taxon>
        <taxon>Pleuronectoidei</taxon>
        <taxon>Pleuronectidae</taxon>
        <taxon>Pleuronectes</taxon>
    </lineage>
</organism>
<sequence length="196" mass="21338">MAKKRKLSHFHWGPPGTSGDLWGPAVSQNRAEHPALLNPSSSKQFLPLQNFHTLGDEDLDGNFIKRTTTWLHKILQMKNAAKERAQERGQEKGQGCQKSAGKRKEVIIVDHQSLSCLFYSDDVAGVQGALCPKSPPIHAELHCQEPLDHNGFRAVGLAGVRHPQRPGPTKVKGAQRGGGEGTKANRSAWSKLTGGC</sequence>
<comment type="caution">
    <text evidence="2">The sequence shown here is derived from an EMBL/GenBank/DDBJ whole genome shotgun (WGS) entry which is preliminary data.</text>
</comment>
<dbReference type="Proteomes" id="UP001153269">
    <property type="component" value="Unassembled WGS sequence"/>
</dbReference>
<reference evidence="2" key="1">
    <citation type="submission" date="2020-03" db="EMBL/GenBank/DDBJ databases">
        <authorList>
            <person name="Weist P."/>
        </authorList>
    </citation>
    <scope>NUCLEOTIDE SEQUENCE</scope>
</reference>
<accession>A0A9N7VB64</accession>
<dbReference type="AlphaFoldDB" id="A0A9N7VB64"/>
<evidence type="ECO:0000256" key="1">
    <source>
        <dbReference type="SAM" id="MobiDB-lite"/>
    </source>
</evidence>
<name>A0A9N7VB64_PLEPL</name>
<dbReference type="EMBL" id="CADEAL010004003">
    <property type="protein sequence ID" value="CAB1449151.1"/>
    <property type="molecule type" value="Genomic_DNA"/>
</dbReference>
<keyword evidence="3" id="KW-1185">Reference proteome</keyword>